<dbReference type="PANTHER" id="PTHR12801:SF45">
    <property type="entry name" value="RNA EXONUCLEASE 4"/>
    <property type="match status" value="1"/>
</dbReference>
<feature type="compositionally biased region" description="Polar residues" evidence="4">
    <location>
        <begin position="29"/>
        <end position="43"/>
    </location>
</feature>
<dbReference type="InterPro" id="IPR047021">
    <property type="entry name" value="REXO1/3/4-like"/>
</dbReference>
<feature type="region of interest" description="Disordered" evidence="4">
    <location>
        <begin position="1"/>
        <end position="43"/>
    </location>
</feature>
<evidence type="ECO:0000256" key="3">
    <source>
        <dbReference type="ARBA" id="ARBA00022839"/>
    </source>
</evidence>
<dbReference type="InterPro" id="IPR012337">
    <property type="entry name" value="RNaseH-like_sf"/>
</dbReference>
<reference evidence="5" key="1">
    <citation type="journal article" date="2020" name="Front. Microbiol.">
        <title>Gene regulatory networks of Penicillium echinulatum 2HH and Penicillium oxalicum 114-2 inferred by a computational biology approach.</title>
        <authorList>
            <person name="Lenz A.R."/>
            <person name="Galan-Vasquez E."/>
            <person name="Balbinot E."/>
            <person name="De Abreu F.P."/>
            <person name="De Oliveira N.S."/>
            <person name="Da Rosa L.O."/>
            <person name="De Avila E Silva S."/>
            <person name="Camassola M."/>
            <person name="Dillon A.J.P."/>
            <person name="Perez-Rueda E."/>
        </authorList>
    </citation>
    <scope>NUCLEOTIDE SEQUENCE</scope>
    <source>
        <strain evidence="5">S1M29</strain>
    </source>
</reference>
<evidence type="ECO:0000256" key="2">
    <source>
        <dbReference type="ARBA" id="ARBA00022801"/>
    </source>
</evidence>
<evidence type="ECO:0000256" key="1">
    <source>
        <dbReference type="ARBA" id="ARBA00022722"/>
    </source>
</evidence>
<evidence type="ECO:0000313" key="5">
    <source>
        <dbReference type="EMBL" id="KAF7713786.1"/>
    </source>
</evidence>
<evidence type="ECO:0000313" key="6">
    <source>
        <dbReference type="Proteomes" id="UP000631181"/>
    </source>
</evidence>
<dbReference type="SUPFAM" id="SSF53098">
    <property type="entry name" value="Ribonuclease H-like"/>
    <property type="match status" value="1"/>
</dbReference>
<keyword evidence="1" id="KW-0540">Nuclease</keyword>
<dbReference type="GO" id="GO:0004527">
    <property type="term" value="F:exonuclease activity"/>
    <property type="evidence" value="ECO:0007669"/>
    <property type="project" value="UniProtKB-KW"/>
</dbReference>
<feature type="compositionally biased region" description="Polar residues" evidence="4">
    <location>
        <begin position="1"/>
        <end position="18"/>
    </location>
</feature>
<dbReference type="PANTHER" id="PTHR12801">
    <property type="entry name" value="RNA EXONUCLEASE REXO1 / RECO3 FAMILY MEMBER-RELATED"/>
    <property type="match status" value="1"/>
</dbReference>
<evidence type="ECO:0008006" key="7">
    <source>
        <dbReference type="Google" id="ProtNLM"/>
    </source>
</evidence>
<accession>A0A8J8VXV6</accession>
<dbReference type="GO" id="GO:0003676">
    <property type="term" value="F:nucleic acid binding"/>
    <property type="evidence" value="ECO:0007669"/>
    <property type="project" value="InterPro"/>
</dbReference>
<organism evidence="5 6">
    <name type="scientific">Penicillium ucsense</name>
    <dbReference type="NCBI Taxonomy" id="2839758"/>
    <lineage>
        <taxon>Eukaryota</taxon>
        <taxon>Fungi</taxon>
        <taxon>Dikarya</taxon>
        <taxon>Ascomycota</taxon>
        <taxon>Pezizomycotina</taxon>
        <taxon>Eurotiomycetes</taxon>
        <taxon>Eurotiomycetidae</taxon>
        <taxon>Eurotiales</taxon>
        <taxon>Aspergillaceae</taxon>
        <taxon>Penicillium</taxon>
    </lineage>
</organism>
<proteinExistence type="predicted"/>
<comment type="caution">
    <text evidence="5">The sequence shown here is derived from an EMBL/GenBank/DDBJ whole genome shotgun (WGS) entry which is preliminary data.</text>
</comment>
<dbReference type="GO" id="GO:0006364">
    <property type="term" value="P:rRNA processing"/>
    <property type="evidence" value="ECO:0007669"/>
    <property type="project" value="TreeGrafter"/>
</dbReference>
<dbReference type="EMBL" id="WIWV01000106">
    <property type="protein sequence ID" value="KAF7713786.1"/>
    <property type="molecule type" value="Genomic_DNA"/>
</dbReference>
<keyword evidence="3" id="KW-0269">Exonuclease</keyword>
<dbReference type="Proteomes" id="UP000631181">
    <property type="component" value="Unassembled WGS sequence"/>
</dbReference>
<dbReference type="GO" id="GO:0005634">
    <property type="term" value="C:nucleus"/>
    <property type="evidence" value="ECO:0007669"/>
    <property type="project" value="TreeGrafter"/>
</dbReference>
<name>A0A8J8VXV6_9EURO</name>
<dbReference type="AlphaFoldDB" id="A0A8J8VXV6"/>
<sequence>MSTSKLTTASTQAHTSENPCIIRDDQASKESVQPPTESSLNSPTVKGVGVICAPLDYDEPESILQSLRAACHPHDRLIALGLKMHTDAKPAGPSQSDASTLGSSLLDDFRVTPASLRRTSFHGRKNKSGVASSARAAIVLDCEMVMCGSRQELAFLSVLDFVTGETLINTYVQPRKKITRWNTKWSGITAKKMNAARRAGNILWGWQHARHEVWRHADQDTVINGHDIRNDLNVLRIIHPKIVDTSI</sequence>
<keyword evidence="6" id="KW-1185">Reference proteome</keyword>
<dbReference type="Gene3D" id="3.30.420.10">
    <property type="entry name" value="Ribonuclease H-like superfamily/Ribonuclease H"/>
    <property type="match status" value="1"/>
</dbReference>
<dbReference type="InterPro" id="IPR036397">
    <property type="entry name" value="RNaseH_sf"/>
</dbReference>
<dbReference type="OrthoDB" id="16516at2759"/>
<evidence type="ECO:0000256" key="4">
    <source>
        <dbReference type="SAM" id="MobiDB-lite"/>
    </source>
</evidence>
<dbReference type="GO" id="GO:0000027">
    <property type="term" value="P:ribosomal large subunit assembly"/>
    <property type="evidence" value="ECO:0007669"/>
    <property type="project" value="TreeGrafter"/>
</dbReference>
<keyword evidence="2" id="KW-0378">Hydrolase</keyword>
<protein>
    <recommendedName>
        <fullName evidence="7">Exonuclease domain-containing protein</fullName>
    </recommendedName>
</protein>
<gene>
    <name evidence="5" type="ORF">PECM_000592</name>
</gene>